<dbReference type="GO" id="GO:0005509">
    <property type="term" value="F:calcium ion binding"/>
    <property type="evidence" value="ECO:0007669"/>
    <property type="project" value="InterPro"/>
</dbReference>
<dbReference type="FunFam" id="2.60.40.150:FF:000058">
    <property type="entry name" value="Phosphoinositide phospholipase C"/>
    <property type="match status" value="1"/>
</dbReference>
<keyword evidence="14" id="KW-0472">Membrane</keyword>
<evidence type="ECO:0000256" key="6">
    <source>
        <dbReference type="ARBA" id="ARBA00022490"/>
    </source>
</evidence>
<accession>A0AAY4D6G6</accession>
<dbReference type="Pfam" id="PF09279">
    <property type="entry name" value="EF-hand_like"/>
    <property type="match status" value="1"/>
</dbReference>
<dbReference type="GO" id="GO:0004435">
    <property type="term" value="F:phosphatidylinositol-4,5-bisphosphate phospholipase C activity"/>
    <property type="evidence" value="ECO:0007669"/>
    <property type="project" value="UniProtKB-EC"/>
</dbReference>
<evidence type="ECO:0000259" key="20">
    <source>
        <dbReference type="PROSITE" id="PS50003"/>
    </source>
</evidence>
<keyword evidence="9 19" id="KW-0378">Hydrolase</keyword>
<dbReference type="Pfam" id="PF00169">
    <property type="entry name" value="PH"/>
    <property type="match status" value="1"/>
</dbReference>
<dbReference type="EC" id="3.1.4.11" evidence="19"/>
<keyword evidence="11" id="KW-0106">Calcium</keyword>
<evidence type="ECO:0000256" key="2">
    <source>
        <dbReference type="ARBA" id="ARBA00004123"/>
    </source>
</evidence>
<evidence type="ECO:0000256" key="19">
    <source>
        <dbReference type="RuleBase" id="RU361133"/>
    </source>
</evidence>
<organism evidence="24 25">
    <name type="scientific">Denticeps clupeoides</name>
    <name type="common">denticle herring</name>
    <dbReference type="NCBI Taxonomy" id="299321"/>
    <lineage>
        <taxon>Eukaryota</taxon>
        <taxon>Metazoa</taxon>
        <taxon>Chordata</taxon>
        <taxon>Craniata</taxon>
        <taxon>Vertebrata</taxon>
        <taxon>Euteleostomi</taxon>
        <taxon>Actinopterygii</taxon>
        <taxon>Neopterygii</taxon>
        <taxon>Teleostei</taxon>
        <taxon>Clupei</taxon>
        <taxon>Clupeiformes</taxon>
        <taxon>Denticipitoidei</taxon>
        <taxon>Denticipitidae</taxon>
        <taxon>Denticeps</taxon>
    </lineage>
</organism>
<dbReference type="FunFam" id="1.10.238.10:FF:000005">
    <property type="entry name" value="Phosphoinositide phospholipase C"/>
    <property type="match status" value="1"/>
</dbReference>
<dbReference type="SMART" id="SM00148">
    <property type="entry name" value="PLCXc"/>
    <property type="match status" value="1"/>
</dbReference>
<dbReference type="InterPro" id="IPR000909">
    <property type="entry name" value="PLipase_C_PInositol-sp_X_dom"/>
</dbReference>
<keyword evidence="6" id="KW-0963">Cytoplasm</keyword>
<feature type="domain" description="EF-hand" evidence="23">
    <location>
        <begin position="147"/>
        <end position="182"/>
    </location>
</feature>
<dbReference type="Gene3D" id="2.30.29.30">
    <property type="entry name" value="Pleckstrin-homology domain (PH domain)/Phosphotyrosine-binding domain (PTB)"/>
    <property type="match status" value="1"/>
</dbReference>
<evidence type="ECO:0000259" key="23">
    <source>
        <dbReference type="PROSITE" id="PS50222"/>
    </source>
</evidence>
<dbReference type="InterPro" id="IPR001711">
    <property type="entry name" value="PLipase_C_Pinositol-sp_Y"/>
</dbReference>
<reference evidence="24" key="3">
    <citation type="submission" date="2025-09" db="UniProtKB">
        <authorList>
            <consortium name="Ensembl"/>
        </authorList>
    </citation>
    <scope>IDENTIFICATION</scope>
</reference>
<dbReference type="Pfam" id="PF00387">
    <property type="entry name" value="PI-PLC-Y"/>
    <property type="match status" value="1"/>
</dbReference>
<reference evidence="24" key="2">
    <citation type="submission" date="2025-08" db="UniProtKB">
        <authorList>
            <consortium name="Ensembl"/>
        </authorList>
    </citation>
    <scope>IDENTIFICATION</scope>
</reference>
<keyword evidence="16" id="KW-0539">Nucleus</keyword>
<evidence type="ECO:0000256" key="8">
    <source>
        <dbReference type="ARBA" id="ARBA00022737"/>
    </source>
</evidence>
<dbReference type="InterPro" id="IPR017946">
    <property type="entry name" value="PLC-like_Pdiesterase_TIM-brl"/>
</dbReference>
<evidence type="ECO:0000313" key="25">
    <source>
        <dbReference type="Proteomes" id="UP000694580"/>
    </source>
</evidence>
<evidence type="ECO:0000256" key="14">
    <source>
        <dbReference type="ARBA" id="ARBA00023136"/>
    </source>
</evidence>
<evidence type="ECO:0000256" key="12">
    <source>
        <dbReference type="ARBA" id="ARBA00022963"/>
    </source>
</evidence>
<keyword evidence="10" id="KW-0256">Endoplasmic reticulum</keyword>
<dbReference type="PRINTS" id="PR00390">
    <property type="entry name" value="PHPHLIPASEC"/>
</dbReference>
<dbReference type="InterPro" id="IPR035892">
    <property type="entry name" value="C2_domain_sf"/>
</dbReference>
<evidence type="ECO:0000256" key="11">
    <source>
        <dbReference type="ARBA" id="ARBA00022837"/>
    </source>
</evidence>
<evidence type="ECO:0000256" key="1">
    <source>
        <dbReference type="ARBA" id="ARBA00001913"/>
    </source>
</evidence>
<dbReference type="GeneTree" id="ENSGT00940000156180"/>
<feature type="domain" description="C2" evidence="21">
    <location>
        <begin position="613"/>
        <end position="741"/>
    </location>
</feature>
<dbReference type="FunFam" id="2.30.29.30:FF:000088">
    <property type="entry name" value="Phosphoinositide phospholipase C"/>
    <property type="match status" value="1"/>
</dbReference>
<keyword evidence="13 19" id="KW-0443">Lipid metabolism</keyword>
<feature type="domain" description="PI-PLC Y-box" evidence="22">
    <location>
        <begin position="497"/>
        <end position="613"/>
    </location>
</feature>
<evidence type="ECO:0000256" key="3">
    <source>
        <dbReference type="ARBA" id="ARBA00004170"/>
    </source>
</evidence>
<dbReference type="SUPFAM" id="SSF51695">
    <property type="entry name" value="PLC-like phosphodiesterases"/>
    <property type="match status" value="1"/>
</dbReference>
<dbReference type="AlphaFoldDB" id="A0AAY4D6G6"/>
<dbReference type="PANTHER" id="PTHR10336">
    <property type="entry name" value="PHOSPHOINOSITIDE-SPECIFIC PHOSPHOLIPASE C FAMILY PROTEIN"/>
    <property type="match status" value="1"/>
</dbReference>
<evidence type="ECO:0000256" key="9">
    <source>
        <dbReference type="ARBA" id="ARBA00022801"/>
    </source>
</evidence>
<dbReference type="GO" id="GO:0005886">
    <property type="term" value="C:plasma membrane"/>
    <property type="evidence" value="ECO:0007669"/>
    <property type="project" value="TreeGrafter"/>
</dbReference>
<dbReference type="PROSITE" id="PS50222">
    <property type="entry name" value="EF_HAND_2"/>
    <property type="match status" value="1"/>
</dbReference>
<dbReference type="GO" id="GO:0035556">
    <property type="term" value="P:intracellular signal transduction"/>
    <property type="evidence" value="ECO:0007669"/>
    <property type="project" value="InterPro"/>
</dbReference>
<dbReference type="InterPro" id="IPR002048">
    <property type="entry name" value="EF_hand_dom"/>
</dbReference>
<dbReference type="SMART" id="SM00239">
    <property type="entry name" value="C2"/>
    <property type="match status" value="1"/>
</dbReference>
<evidence type="ECO:0000256" key="10">
    <source>
        <dbReference type="ARBA" id="ARBA00022824"/>
    </source>
</evidence>
<dbReference type="CDD" id="cd13363">
    <property type="entry name" value="PH_PLC_delta"/>
    <property type="match status" value="1"/>
</dbReference>
<dbReference type="InterPro" id="IPR000008">
    <property type="entry name" value="C2_dom"/>
</dbReference>
<dbReference type="Gene3D" id="3.20.20.190">
    <property type="entry name" value="Phosphatidylinositol (PI) phosphodiesterase"/>
    <property type="match status" value="1"/>
</dbReference>
<comment type="catalytic activity">
    <reaction evidence="18">
        <text>a 1,2-diacyl-sn-glycero-3-phospho-(1D-myo-inositol) + H2O = 1D-myo-inositol 1-phosphate + a 1,2-diacyl-sn-glycerol + H(+)</text>
        <dbReference type="Rhea" id="RHEA:43484"/>
        <dbReference type="ChEBI" id="CHEBI:15377"/>
        <dbReference type="ChEBI" id="CHEBI:15378"/>
        <dbReference type="ChEBI" id="CHEBI:17815"/>
        <dbReference type="ChEBI" id="CHEBI:57880"/>
        <dbReference type="ChEBI" id="CHEBI:58433"/>
    </reaction>
    <physiologicalReaction direction="left-to-right" evidence="18">
        <dbReference type="Rhea" id="RHEA:43485"/>
    </physiologicalReaction>
</comment>
<dbReference type="Gene3D" id="1.10.238.10">
    <property type="entry name" value="EF-hand"/>
    <property type="match status" value="2"/>
</dbReference>
<dbReference type="Proteomes" id="UP000694580">
    <property type="component" value="Chromosome 5"/>
</dbReference>
<evidence type="ECO:0000256" key="7">
    <source>
        <dbReference type="ARBA" id="ARBA00022723"/>
    </source>
</evidence>
<dbReference type="InterPro" id="IPR001192">
    <property type="entry name" value="PI-PLC_fam"/>
</dbReference>
<evidence type="ECO:0000256" key="18">
    <source>
        <dbReference type="ARBA" id="ARBA00023726"/>
    </source>
</evidence>
<dbReference type="GO" id="GO:0016042">
    <property type="term" value="P:lipid catabolic process"/>
    <property type="evidence" value="ECO:0007669"/>
    <property type="project" value="UniProtKB-KW"/>
</dbReference>
<evidence type="ECO:0000256" key="4">
    <source>
        <dbReference type="ARBA" id="ARBA00004240"/>
    </source>
</evidence>
<evidence type="ECO:0000259" key="21">
    <source>
        <dbReference type="PROSITE" id="PS50004"/>
    </source>
</evidence>
<evidence type="ECO:0000256" key="13">
    <source>
        <dbReference type="ARBA" id="ARBA00023098"/>
    </source>
</evidence>
<keyword evidence="7" id="KW-0479">Metal-binding</keyword>
<dbReference type="InterPro" id="IPR018247">
    <property type="entry name" value="EF_Hand_1_Ca_BS"/>
</dbReference>
<dbReference type="GO" id="GO:0005783">
    <property type="term" value="C:endoplasmic reticulum"/>
    <property type="evidence" value="ECO:0007669"/>
    <property type="project" value="UniProtKB-SubCell"/>
</dbReference>
<dbReference type="SUPFAM" id="SSF50729">
    <property type="entry name" value="PH domain-like"/>
    <property type="match status" value="1"/>
</dbReference>
<gene>
    <name evidence="24" type="primary">plcd4a</name>
</gene>
<keyword evidence="8" id="KW-0677">Repeat</keyword>
<dbReference type="PROSITE" id="PS50004">
    <property type="entry name" value="C2"/>
    <property type="match status" value="1"/>
</dbReference>
<keyword evidence="12 19" id="KW-0442">Lipid degradation</keyword>
<evidence type="ECO:0000256" key="5">
    <source>
        <dbReference type="ARBA" id="ARBA00004496"/>
    </source>
</evidence>
<reference evidence="24 25" key="1">
    <citation type="submission" date="2020-06" db="EMBL/GenBank/DDBJ databases">
        <authorList>
            <consortium name="Wellcome Sanger Institute Data Sharing"/>
        </authorList>
    </citation>
    <scope>NUCLEOTIDE SEQUENCE [LARGE SCALE GENOMIC DNA]</scope>
</reference>
<dbReference type="PROSITE" id="PS50008">
    <property type="entry name" value="PIPLC_Y_DOMAIN"/>
    <property type="match status" value="1"/>
</dbReference>
<keyword evidence="15" id="KW-0807">Transducer</keyword>
<dbReference type="InterPro" id="IPR011993">
    <property type="entry name" value="PH-like_dom_sf"/>
</dbReference>
<evidence type="ECO:0000256" key="17">
    <source>
        <dbReference type="ARBA" id="ARBA00023674"/>
    </source>
</evidence>
<dbReference type="InterPro" id="IPR011992">
    <property type="entry name" value="EF-hand-dom_pair"/>
</dbReference>
<dbReference type="Pfam" id="PF00388">
    <property type="entry name" value="PI-PLC-X"/>
    <property type="match status" value="1"/>
</dbReference>
<evidence type="ECO:0000259" key="22">
    <source>
        <dbReference type="PROSITE" id="PS50008"/>
    </source>
</evidence>
<name>A0AAY4D6G6_9TELE</name>
<dbReference type="SMART" id="SM00233">
    <property type="entry name" value="PH"/>
    <property type="match status" value="1"/>
</dbReference>
<evidence type="ECO:0000313" key="24">
    <source>
        <dbReference type="Ensembl" id="ENSDCDP00010041097.1"/>
    </source>
</evidence>
<dbReference type="PANTHER" id="PTHR10336:SF31">
    <property type="entry name" value="1-PHOSPHATIDYLINOSITOL 4,5-BISPHOSPHATE PHOSPHODIESTERASE DELTA-4"/>
    <property type="match status" value="1"/>
</dbReference>
<dbReference type="InterPro" id="IPR001849">
    <property type="entry name" value="PH_domain"/>
</dbReference>
<dbReference type="SUPFAM" id="SSF47473">
    <property type="entry name" value="EF-hand"/>
    <property type="match status" value="1"/>
</dbReference>
<dbReference type="PROSITE" id="PS50003">
    <property type="entry name" value="PH_DOMAIN"/>
    <property type="match status" value="1"/>
</dbReference>
<feature type="domain" description="PH" evidence="20">
    <location>
        <begin position="29"/>
        <end position="137"/>
    </location>
</feature>
<dbReference type="Gene3D" id="2.60.40.150">
    <property type="entry name" value="C2 domain"/>
    <property type="match status" value="1"/>
</dbReference>
<comment type="cofactor">
    <cofactor evidence="1">
        <name>Ca(2+)</name>
        <dbReference type="ChEBI" id="CHEBI:29108"/>
    </cofactor>
</comment>
<comment type="subcellular location">
    <subcellularLocation>
        <location evidence="5">Cytoplasm</location>
    </subcellularLocation>
    <subcellularLocation>
        <location evidence="4">Endoplasmic reticulum</location>
    </subcellularLocation>
    <subcellularLocation>
        <location evidence="3">Membrane</location>
        <topology evidence="3">Peripheral membrane protein</topology>
    </subcellularLocation>
    <subcellularLocation>
        <location evidence="2">Nucleus</location>
    </subcellularLocation>
</comment>
<proteinExistence type="predicted"/>
<dbReference type="PROSITE" id="PS00018">
    <property type="entry name" value="EF_HAND_1"/>
    <property type="match status" value="1"/>
</dbReference>
<sequence length="762" mass="87585">MACLALLDRKKYFDENLFLLGIQGDDNLQSMIVGTVMRKIKSRTWKKQRYFRLQEDCMTIWYKSKKAGNAHSTFSVGDVEAVREGHQSEVLMSIADDFPPDRCFTLVFRGRRGNLDLVADSAEEAQAWIKGLRKLIENLENMGQSEKLDQWICDWFKKADKNKDGRMNFKEVQDLLKMMNVDMNEHHSGTLEDDEFVHFYKMLTQREDVLRVFQEYSGDGQKLSLQDLEDFLREQQLECEGVEQHALDLIERYEPSETAKMFHAMSIDGFLMYLSSPEGSIFNPNKRNIFQDMNQPLCHYFISSSHNTYLLEDQLRGQSSVEGYIQALKRGCRCVEVDCWDGPNCEPVVYHGHTFTSKILFKDVVIAVGNYAFKVSEYPIILSIENHCSVEQQKVMAQHLNQILGDKLLKTTLDGKIPIGLPSPEDLKGKILLKGKKIGGLEERLNGVEQDSLTVEVSDEDEVADIEEDNHRNDSFRFFQFFLLFLQKSKPRLSKELSDCVVYCKSVHFCSFKHSRIHSKFYEISSFTESKARKLMRETGAEFVCHNARQLTRIYPSGLRTDSSNFNPQDMWNAGCQIVALNFQTAGVEMDLNDGLFSQNGRCGYVLKPDFMRSPDKGFDPENSPNHETHQPLSLCIQVISGQQLPKVNIKEGSIVDPLVRVEIHGVPQDQARQETRYIENNGFNPVWYDTLNFTIHIPDLALVRFVVEDYDKTSKNDFVGQYTLPFSCIQQGYRHIHLLSKDGTSIPPSSLFVHIRVTELT</sequence>
<keyword evidence="25" id="KW-1185">Reference proteome</keyword>
<protein>
    <recommendedName>
        <fullName evidence="19">Phosphoinositide phospholipase C</fullName>
        <ecNumber evidence="19">3.1.4.11</ecNumber>
    </recommendedName>
</protein>
<dbReference type="CDD" id="cd00275">
    <property type="entry name" value="C2_PLC_like"/>
    <property type="match status" value="1"/>
</dbReference>
<dbReference type="GO" id="GO:0005634">
    <property type="term" value="C:nucleus"/>
    <property type="evidence" value="ECO:0007669"/>
    <property type="project" value="UniProtKB-SubCell"/>
</dbReference>
<dbReference type="SMART" id="SM00149">
    <property type="entry name" value="PLCYc"/>
    <property type="match status" value="1"/>
</dbReference>
<comment type="catalytic activity">
    <reaction evidence="17">
        <text>a 1,2-diacyl-sn-glycero-3-phospho-(1D-myo-inositol-4,5-bisphosphate) + H2O = 1D-myo-inositol 1,4,5-trisphosphate + a 1,2-diacyl-sn-glycerol + H(+)</text>
        <dbReference type="Rhea" id="RHEA:33179"/>
        <dbReference type="ChEBI" id="CHEBI:15377"/>
        <dbReference type="ChEBI" id="CHEBI:15378"/>
        <dbReference type="ChEBI" id="CHEBI:17815"/>
        <dbReference type="ChEBI" id="CHEBI:58456"/>
        <dbReference type="ChEBI" id="CHEBI:203600"/>
        <dbReference type="EC" id="3.1.4.11"/>
    </reaction>
    <physiologicalReaction direction="left-to-right" evidence="17">
        <dbReference type="Rhea" id="RHEA:33180"/>
    </physiologicalReaction>
</comment>
<dbReference type="FunFam" id="3.20.20.190:FF:000022">
    <property type="entry name" value="Phosphoinositide phospholipase C"/>
    <property type="match status" value="1"/>
</dbReference>
<dbReference type="SUPFAM" id="SSF49562">
    <property type="entry name" value="C2 domain (Calcium/lipid-binding domain, CaLB)"/>
    <property type="match status" value="1"/>
</dbReference>
<dbReference type="InterPro" id="IPR015359">
    <property type="entry name" value="PLC_EF-hand-like"/>
</dbReference>
<dbReference type="Ensembl" id="ENSDCDT00010051037.1">
    <property type="protein sequence ID" value="ENSDCDP00010041097.1"/>
    <property type="gene ID" value="ENSDCDG00010020708.1"/>
</dbReference>
<evidence type="ECO:0000256" key="16">
    <source>
        <dbReference type="ARBA" id="ARBA00023242"/>
    </source>
</evidence>
<dbReference type="PROSITE" id="PS50007">
    <property type="entry name" value="PIPLC_X_DOMAIN"/>
    <property type="match status" value="1"/>
</dbReference>
<dbReference type="Pfam" id="PF00168">
    <property type="entry name" value="C2"/>
    <property type="match status" value="1"/>
</dbReference>
<evidence type="ECO:0000256" key="15">
    <source>
        <dbReference type="ARBA" id="ARBA00023224"/>
    </source>
</evidence>